<feature type="domain" description="Rhodopsin" evidence="8">
    <location>
        <begin position="49"/>
        <end position="286"/>
    </location>
</feature>
<dbReference type="GO" id="GO:0016020">
    <property type="term" value="C:membrane"/>
    <property type="evidence" value="ECO:0007669"/>
    <property type="project" value="UniProtKB-SubCell"/>
</dbReference>
<dbReference type="PANTHER" id="PTHR33048">
    <property type="entry name" value="PTH11-LIKE INTEGRAL MEMBRANE PROTEIN (AFU_ORTHOLOGUE AFUA_5G11245)"/>
    <property type="match status" value="1"/>
</dbReference>
<dbReference type="InterPro" id="IPR049326">
    <property type="entry name" value="Rhodopsin_dom_fungi"/>
</dbReference>
<keyword evidence="2 7" id="KW-0812">Transmembrane</keyword>
<protein>
    <recommendedName>
        <fullName evidence="8">Rhodopsin domain-containing protein</fullName>
    </recommendedName>
</protein>
<evidence type="ECO:0000256" key="4">
    <source>
        <dbReference type="ARBA" id="ARBA00023136"/>
    </source>
</evidence>
<accession>A0A6A6T3J6</accession>
<dbReference type="AlphaFoldDB" id="A0A6A6T3J6"/>
<feature type="transmembrane region" description="Helical" evidence="7">
    <location>
        <begin position="105"/>
        <end position="131"/>
    </location>
</feature>
<evidence type="ECO:0000256" key="7">
    <source>
        <dbReference type="SAM" id="Phobius"/>
    </source>
</evidence>
<dbReference type="PANTHER" id="PTHR33048:SF47">
    <property type="entry name" value="INTEGRAL MEMBRANE PROTEIN-RELATED"/>
    <property type="match status" value="1"/>
</dbReference>
<evidence type="ECO:0000256" key="6">
    <source>
        <dbReference type="SAM" id="MobiDB-lite"/>
    </source>
</evidence>
<sequence>MHLPRETSDPPGFIPPPPGVTANVAFALSKFNIATHAICMLLTTAFLAARLYARFFVVGTIAKDDYASIVAWVLSTVYSSLAIASGPLGLGADMWDVPRTKALKLFLYFYVSEVMYGPTVFAAKLAILLLLLRIFGIKRRLRLFITGYIVVLILYYTTSTFVKAFQCKPIASFWIPSLDGHCLENHNIFISDCISAIVTNLIILCTPVPIIWKLNMTMRKKIGSTLAFAAGGLACIASILRLSTVVRTYGNKDVTYNYQFIIIWSSWEISIGVICSCLPVLPSLFKGGRKSPIDDYRSYPRDSDHNKRSAQRFHVTMPLQRLPSTGVIDETRSVSSSQQQLHEEALNRPS</sequence>
<dbReference type="OrthoDB" id="5342292at2759"/>
<evidence type="ECO:0000259" key="8">
    <source>
        <dbReference type="Pfam" id="PF20684"/>
    </source>
</evidence>
<feature type="transmembrane region" description="Helical" evidence="7">
    <location>
        <begin position="260"/>
        <end position="281"/>
    </location>
</feature>
<evidence type="ECO:0000256" key="2">
    <source>
        <dbReference type="ARBA" id="ARBA00022692"/>
    </source>
</evidence>
<feature type="region of interest" description="Disordered" evidence="6">
    <location>
        <begin position="323"/>
        <end position="350"/>
    </location>
</feature>
<comment type="subcellular location">
    <subcellularLocation>
        <location evidence="1">Membrane</location>
        <topology evidence="1">Multi-pass membrane protein</topology>
    </subcellularLocation>
</comment>
<comment type="similarity">
    <text evidence="5">Belongs to the SAT4 family.</text>
</comment>
<evidence type="ECO:0000313" key="10">
    <source>
        <dbReference type="Proteomes" id="UP000799324"/>
    </source>
</evidence>
<dbReference type="Proteomes" id="UP000799324">
    <property type="component" value="Unassembled WGS sequence"/>
</dbReference>
<evidence type="ECO:0000256" key="5">
    <source>
        <dbReference type="ARBA" id="ARBA00038359"/>
    </source>
</evidence>
<dbReference type="Pfam" id="PF20684">
    <property type="entry name" value="Fung_rhodopsin"/>
    <property type="match status" value="1"/>
</dbReference>
<feature type="transmembrane region" description="Helical" evidence="7">
    <location>
        <begin position="65"/>
        <end position="85"/>
    </location>
</feature>
<feature type="transmembrane region" description="Helical" evidence="7">
    <location>
        <begin position="143"/>
        <end position="166"/>
    </location>
</feature>
<keyword evidence="3 7" id="KW-1133">Transmembrane helix</keyword>
<organism evidence="9 10">
    <name type="scientific">Lophiostoma macrostomum CBS 122681</name>
    <dbReference type="NCBI Taxonomy" id="1314788"/>
    <lineage>
        <taxon>Eukaryota</taxon>
        <taxon>Fungi</taxon>
        <taxon>Dikarya</taxon>
        <taxon>Ascomycota</taxon>
        <taxon>Pezizomycotina</taxon>
        <taxon>Dothideomycetes</taxon>
        <taxon>Pleosporomycetidae</taxon>
        <taxon>Pleosporales</taxon>
        <taxon>Lophiostomataceae</taxon>
        <taxon>Lophiostoma</taxon>
    </lineage>
</organism>
<feature type="compositionally biased region" description="Basic and acidic residues" evidence="6">
    <location>
        <begin position="341"/>
        <end position="350"/>
    </location>
</feature>
<dbReference type="EMBL" id="MU004376">
    <property type="protein sequence ID" value="KAF2653721.1"/>
    <property type="molecule type" value="Genomic_DNA"/>
</dbReference>
<feature type="transmembrane region" description="Helical" evidence="7">
    <location>
        <begin position="222"/>
        <end position="240"/>
    </location>
</feature>
<evidence type="ECO:0000256" key="3">
    <source>
        <dbReference type="ARBA" id="ARBA00022989"/>
    </source>
</evidence>
<keyword evidence="10" id="KW-1185">Reference proteome</keyword>
<name>A0A6A6T3J6_9PLEO</name>
<evidence type="ECO:0000256" key="1">
    <source>
        <dbReference type="ARBA" id="ARBA00004141"/>
    </source>
</evidence>
<feature type="transmembrane region" description="Helical" evidence="7">
    <location>
        <begin position="186"/>
        <end position="210"/>
    </location>
</feature>
<proteinExistence type="inferred from homology"/>
<evidence type="ECO:0000313" key="9">
    <source>
        <dbReference type="EMBL" id="KAF2653721.1"/>
    </source>
</evidence>
<feature type="transmembrane region" description="Helical" evidence="7">
    <location>
        <begin position="33"/>
        <end position="53"/>
    </location>
</feature>
<keyword evidence="4 7" id="KW-0472">Membrane</keyword>
<reference evidence="9" key="1">
    <citation type="journal article" date="2020" name="Stud. Mycol.">
        <title>101 Dothideomycetes genomes: a test case for predicting lifestyles and emergence of pathogens.</title>
        <authorList>
            <person name="Haridas S."/>
            <person name="Albert R."/>
            <person name="Binder M."/>
            <person name="Bloem J."/>
            <person name="Labutti K."/>
            <person name="Salamov A."/>
            <person name="Andreopoulos B."/>
            <person name="Baker S."/>
            <person name="Barry K."/>
            <person name="Bills G."/>
            <person name="Bluhm B."/>
            <person name="Cannon C."/>
            <person name="Castanera R."/>
            <person name="Culley D."/>
            <person name="Daum C."/>
            <person name="Ezra D."/>
            <person name="Gonzalez J."/>
            <person name="Henrissat B."/>
            <person name="Kuo A."/>
            <person name="Liang C."/>
            <person name="Lipzen A."/>
            <person name="Lutzoni F."/>
            <person name="Magnuson J."/>
            <person name="Mondo S."/>
            <person name="Nolan M."/>
            <person name="Ohm R."/>
            <person name="Pangilinan J."/>
            <person name="Park H.-J."/>
            <person name="Ramirez L."/>
            <person name="Alfaro M."/>
            <person name="Sun H."/>
            <person name="Tritt A."/>
            <person name="Yoshinaga Y."/>
            <person name="Zwiers L.-H."/>
            <person name="Turgeon B."/>
            <person name="Goodwin S."/>
            <person name="Spatafora J."/>
            <person name="Crous P."/>
            <person name="Grigoriev I."/>
        </authorList>
    </citation>
    <scope>NUCLEOTIDE SEQUENCE</scope>
    <source>
        <strain evidence="9">CBS 122681</strain>
    </source>
</reference>
<dbReference type="InterPro" id="IPR052337">
    <property type="entry name" value="SAT4-like"/>
</dbReference>
<gene>
    <name evidence="9" type="ORF">K491DRAFT_780101</name>
</gene>